<dbReference type="SUPFAM" id="SSF56281">
    <property type="entry name" value="Metallo-hydrolase/oxidoreductase"/>
    <property type="match status" value="1"/>
</dbReference>
<feature type="domain" description="Metallo-beta-lactamase" evidence="1">
    <location>
        <begin position="34"/>
        <end position="224"/>
    </location>
</feature>
<proteinExistence type="predicted"/>
<dbReference type="RefSeq" id="WP_349353045.1">
    <property type="nucleotide sequence ID" value="NZ_CP157804.1"/>
</dbReference>
<gene>
    <name evidence="2" type="ORF">ABNE31_10890</name>
</gene>
<accession>A0AAU7N2X2</accession>
<dbReference type="CDD" id="cd16279">
    <property type="entry name" value="metallo-hydrolase-like_MBL-fold"/>
    <property type="match status" value="1"/>
</dbReference>
<dbReference type="PANTHER" id="PTHR42663:SF6">
    <property type="entry name" value="HYDROLASE C777.06C-RELATED"/>
    <property type="match status" value="1"/>
</dbReference>
<sequence length="254" mass="28973">MTVTFLGTGTSQGIPIIGSKHPVCLSTNPKDKRLRVSVLVSWKNYNFVVDCGPDFRQQMLTNPIDKLDGILFTHEHADHTAGIDDIRPFFFRQGDIPIYAHQRVIDSLKRRFDYIFADEDRYPGAPAVQVYPIEKDKSIPLGGLNVIPIEAYHNRLKVFGFRFGEFVYMTDVKRVEEEEVKKIKGAKVLVVNALRVDPHHSHFSLDEAIAFAKEVGADKTYFTHISHLLGFHDEVEKSLPENIHLAYDNLQIKI</sequence>
<dbReference type="AlphaFoldDB" id="A0AAU7N2X2"/>
<dbReference type="Pfam" id="PF12706">
    <property type="entry name" value="Lactamase_B_2"/>
    <property type="match status" value="1"/>
</dbReference>
<dbReference type="Gene3D" id="3.60.15.10">
    <property type="entry name" value="Ribonuclease Z/Hydroxyacylglutathione hydrolase-like"/>
    <property type="match status" value="1"/>
</dbReference>
<dbReference type="EMBL" id="CP157804">
    <property type="protein sequence ID" value="XBQ24969.1"/>
    <property type="molecule type" value="Genomic_DNA"/>
</dbReference>
<reference evidence="2" key="1">
    <citation type="submission" date="2024-05" db="EMBL/GenBank/DDBJ databases">
        <title>Draft Genome Sequences of Flagellimonas sp. MMG031 and Marinobacter sp. MMG032 Isolated from the dinoflagellate Symbiodinium pilosum.</title>
        <authorList>
            <person name="Shikuma N.J."/>
            <person name="Farrell M.V."/>
        </authorList>
    </citation>
    <scope>NUCLEOTIDE SEQUENCE</scope>
    <source>
        <strain evidence="2">MMG031</strain>
    </source>
</reference>
<name>A0AAU7N2X2_9FLAO</name>
<organism evidence="2">
    <name type="scientific">Flagellimonas sp. MMG031</name>
    <dbReference type="NCBI Taxonomy" id="3158549"/>
    <lineage>
        <taxon>Bacteria</taxon>
        <taxon>Pseudomonadati</taxon>
        <taxon>Bacteroidota</taxon>
        <taxon>Flavobacteriia</taxon>
        <taxon>Flavobacteriales</taxon>
        <taxon>Flavobacteriaceae</taxon>
        <taxon>Flagellimonas</taxon>
    </lineage>
</organism>
<dbReference type="KEGG" id="fld:ABNE31_10890"/>
<protein>
    <submittedName>
        <fullName evidence="2">MBL fold metallo-hydrolase</fullName>
    </submittedName>
</protein>
<evidence type="ECO:0000313" key="2">
    <source>
        <dbReference type="EMBL" id="XBQ24969.1"/>
    </source>
</evidence>
<dbReference type="PANTHER" id="PTHR42663">
    <property type="entry name" value="HYDROLASE C777.06C-RELATED-RELATED"/>
    <property type="match status" value="1"/>
</dbReference>
<dbReference type="SMART" id="SM00849">
    <property type="entry name" value="Lactamase_B"/>
    <property type="match status" value="1"/>
</dbReference>
<dbReference type="InterPro" id="IPR036866">
    <property type="entry name" value="RibonucZ/Hydroxyglut_hydro"/>
</dbReference>
<dbReference type="InterPro" id="IPR001279">
    <property type="entry name" value="Metallo-B-lactamas"/>
</dbReference>
<evidence type="ECO:0000259" key="1">
    <source>
        <dbReference type="SMART" id="SM00849"/>
    </source>
</evidence>